<evidence type="ECO:0000259" key="4">
    <source>
        <dbReference type="Pfam" id="PF21959"/>
    </source>
</evidence>
<dbReference type="InterPro" id="IPR054215">
    <property type="entry name" value="DUF6923"/>
</dbReference>
<dbReference type="NCBIfam" id="TIGR01167">
    <property type="entry name" value="LPXTG_anchor"/>
    <property type="match status" value="1"/>
</dbReference>
<dbReference type="InterPro" id="IPR041033">
    <property type="entry name" value="SpaA_PFL_dom_1"/>
</dbReference>
<dbReference type="InterPro" id="IPR013783">
    <property type="entry name" value="Ig-like_fold"/>
</dbReference>
<feature type="compositionally biased region" description="Gly residues" evidence="1">
    <location>
        <begin position="864"/>
        <end position="877"/>
    </location>
</feature>
<evidence type="ECO:0000313" key="6">
    <source>
        <dbReference type="Proteomes" id="UP001146469"/>
    </source>
</evidence>
<comment type="caution">
    <text evidence="5">The sequence shown here is derived from an EMBL/GenBank/DDBJ whole genome shotgun (WGS) entry which is preliminary data.</text>
</comment>
<keyword evidence="2" id="KW-1133">Transmembrane helix</keyword>
<evidence type="ECO:0000256" key="1">
    <source>
        <dbReference type="SAM" id="MobiDB-lite"/>
    </source>
</evidence>
<proteinExistence type="predicted"/>
<keyword evidence="6" id="KW-1185">Reference proteome</keyword>
<dbReference type="InterPro" id="IPR018247">
    <property type="entry name" value="EF_Hand_1_Ca_BS"/>
</dbReference>
<sequence>MARVLTGENLKLAEDRQGAALSRACICLLTVAALLGALVTIVGAIGGINVPSAQAQTPTGNCKEEKLLDTQLYTPLSDARNDEDLKQVASSTKSNAKRFRINIKSGTRGVDLPLTRVEISTTRSFNVDLGGFFVTKKETSNGVEYNSSTTPPPGGGRIGTNGKAVQTTGITVQSRNSAGKVNSVSFDLEGTGTGFNTWPGNTLQVLTNAPSTQGNDYSVKVYGIVSVPCKCEEAKTRKPPRELTQDELNKGTAVYVSATQNGSQAGNTSTQLNLQIEGSSTFTPIGKPSNWVYNALSYNTKDNWIYAISQKNHNSSLQECHPAGHLLQIDPVTGEVYDLGLVKNAQGATLFHKATSGNPNDLDQINTGTFDLRESNEVMWVGNTSTSGTRQLYKIPLPAVGAKDPRGEIARNQNNAPFQAGAEDHVVLPSAPQYLWGLVSPARMQQDGANPRTHVMFERINMDTGERKTWTILADQLQDPSGNIAIPEKVWGKAWLYGNGNLGFGTGGSTADQVGMQIRVFDPTGEHPSFQLVSRLSKLPASYNTDATSNPGVQIPSDLKAKKTTLEPGDPRLEQVYAAGLPRDKKYWALEVENIGKGASSGFTLYDILPATYEGLVEYDQVIYEGYDGGNVHTQAATTNPQTGEITKTYFFGPMPAGGKATVIIGATLKSGAECRPNTASVINHDKDEDPTNDTAYDSCPGALSKTAIDTNGDGKVGFDDIDSDTDGQGNVTYTAAYDVTVKSFDDLNEYVYPVPTDTPKLPKGAKLTGAEVYFTDEYTSKDEQPGSTPSCVVKPDVLQTGSFRLGNCDRVRSEDSPEMWEKRTIDAVGRQTTKNGDGTHRYRVKLKFTLDKAEYDKARTESAGGGEGGVTPGDGAGTPACSAERGGFANSVKMGDLEDEGCYPGPDKTRFYLWKVDSDSAGNVTTIPARDGDKYGAQFAIYDQDPTGPAANKIADLKVTEDGKYLWTELDYGTYHLLETKSPDGYQLLPTPVKISIKRDANGKTIVESDQQNALFAASKPSDLPQDYPDGAWLQVANVHQGVMPKTGGDGVMLPILAGLLIAATGAMGIRRRLN</sequence>
<accession>A0A9X3RFQ3</accession>
<protein>
    <submittedName>
        <fullName evidence="5">LPXTG cell wall anchor domain-containing protein</fullName>
    </submittedName>
</protein>
<dbReference type="Proteomes" id="UP001146469">
    <property type="component" value="Unassembled WGS sequence"/>
</dbReference>
<dbReference type="RefSeq" id="WP_269944004.1">
    <property type="nucleotide sequence ID" value="NZ_JAKMUT010000001.1"/>
</dbReference>
<feature type="transmembrane region" description="Helical" evidence="2">
    <location>
        <begin position="21"/>
        <end position="48"/>
    </location>
</feature>
<feature type="domain" description="DUF6923" evidence="4">
    <location>
        <begin position="267"/>
        <end position="552"/>
    </location>
</feature>
<evidence type="ECO:0000259" key="3">
    <source>
        <dbReference type="Pfam" id="PF17802"/>
    </source>
</evidence>
<dbReference type="AlphaFoldDB" id="A0A9X3RFQ3"/>
<keyword evidence="2" id="KW-0812">Transmembrane</keyword>
<dbReference type="Gene3D" id="2.60.40.10">
    <property type="entry name" value="Immunoglobulins"/>
    <property type="match status" value="1"/>
</dbReference>
<name>A0A9X3RFQ3_9CORY</name>
<dbReference type="PROSITE" id="PS00018">
    <property type="entry name" value="EF_HAND_1"/>
    <property type="match status" value="1"/>
</dbReference>
<dbReference type="EMBL" id="JAKMUT010000001">
    <property type="protein sequence ID" value="MCZ9288876.1"/>
    <property type="molecule type" value="Genomic_DNA"/>
</dbReference>
<feature type="transmembrane region" description="Helical" evidence="2">
    <location>
        <begin position="1053"/>
        <end position="1071"/>
    </location>
</feature>
<dbReference type="Pfam" id="PF21959">
    <property type="entry name" value="DUF6923"/>
    <property type="match status" value="1"/>
</dbReference>
<reference evidence="5" key="1">
    <citation type="submission" date="2022-02" db="EMBL/GenBank/DDBJ databases">
        <title>Corynebacterium sp. from urogenital microbiome.</title>
        <authorList>
            <person name="Cappelli E.A."/>
            <person name="Ribeiro T.G."/>
            <person name="Peixe L."/>
        </authorList>
    </citation>
    <scope>NUCLEOTIDE SEQUENCE</scope>
    <source>
        <strain evidence="5">C8Ua_174</strain>
    </source>
</reference>
<gene>
    <name evidence="5" type="ORF">L8V00_01430</name>
</gene>
<feature type="region of interest" description="Disordered" evidence="1">
    <location>
        <begin position="860"/>
        <end position="883"/>
    </location>
</feature>
<evidence type="ECO:0000256" key="2">
    <source>
        <dbReference type="SAM" id="Phobius"/>
    </source>
</evidence>
<dbReference type="GO" id="GO:0005975">
    <property type="term" value="P:carbohydrate metabolic process"/>
    <property type="evidence" value="ECO:0007669"/>
    <property type="project" value="UniProtKB-ARBA"/>
</dbReference>
<evidence type="ECO:0000313" key="5">
    <source>
        <dbReference type="EMBL" id="MCZ9288876.1"/>
    </source>
</evidence>
<feature type="domain" description="SpaA-like prealbumin fold" evidence="3">
    <location>
        <begin position="937"/>
        <end position="1004"/>
    </location>
</feature>
<organism evidence="5 6">
    <name type="scientific">Corynebacterium evansiae</name>
    <dbReference type="NCBI Taxonomy" id="2913499"/>
    <lineage>
        <taxon>Bacteria</taxon>
        <taxon>Bacillati</taxon>
        <taxon>Actinomycetota</taxon>
        <taxon>Actinomycetes</taxon>
        <taxon>Mycobacteriales</taxon>
        <taxon>Corynebacteriaceae</taxon>
        <taxon>Corynebacterium</taxon>
    </lineage>
</organism>
<dbReference type="Pfam" id="PF17802">
    <property type="entry name" value="SpaA"/>
    <property type="match status" value="1"/>
</dbReference>
<keyword evidence="2" id="KW-0472">Membrane</keyword>